<gene>
    <name evidence="2" type="ORF">FVE85_9537</name>
</gene>
<dbReference type="AlphaFoldDB" id="A0A5J4YJK9"/>
<reference evidence="3" key="1">
    <citation type="journal article" date="2019" name="Nat. Commun.">
        <title>Expansion of phycobilisome linker gene families in mesophilic red algae.</title>
        <authorList>
            <person name="Lee J."/>
            <person name="Kim D."/>
            <person name="Bhattacharya D."/>
            <person name="Yoon H.S."/>
        </authorList>
    </citation>
    <scope>NUCLEOTIDE SEQUENCE [LARGE SCALE GENOMIC DNA]</scope>
    <source>
        <strain evidence="3">CCMP 1328</strain>
    </source>
</reference>
<sequence length="93" mass="9932">MDADGARGGAPLAQEEHAEHSRDIMACVVSKDAVGLAVWRDARRELAFMQTAVDRVYTAVSASIVQTGVAAVLLPAALKDCMALSDRFERSDV</sequence>
<protein>
    <submittedName>
        <fullName evidence="2">Uncharacterized protein</fullName>
    </submittedName>
</protein>
<organism evidence="2 3">
    <name type="scientific">Porphyridium purpureum</name>
    <name type="common">Red alga</name>
    <name type="synonym">Porphyridium cruentum</name>
    <dbReference type="NCBI Taxonomy" id="35688"/>
    <lineage>
        <taxon>Eukaryota</taxon>
        <taxon>Rhodophyta</taxon>
        <taxon>Bangiophyceae</taxon>
        <taxon>Porphyridiales</taxon>
        <taxon>Porphyridiaceae</taxon>
        <taxon>Porphyridium</taxon>
    </lineage>
</organism>
<evidence type="ECO:0000256" key="1">
    <source>
        <dbReference type="SAM" id="MobiDB-lite"/>
    </source>
</evidence>
<keyword evidence="3" id="KW-1185">Reference proteome</keyword>
<evidence type="ECO:0000313" key="3">
    <source>
        <dbReference type="Proteomes" id="UP000324585"/>
    </source>
</evidence>
<accession>A0A5J4YJK9</accession>
<dbReference type="Proteomes" id="UP000324585">
    <property type="component" value="Unassembled WGS sequence"/>
</dbReference>
<feature type="region of interest" description="Disordered" evidence="1">
    <location>
        <begin position="1"/>
        <end position="21"/>
    </location>
</feature>
<proteinExistence type="predicted"/>
<name>A0A5J4YJK9_PORPP</name>
<evidence type="ECO:0000313" key="2">
    <source>
        <dbReference type="EMBL" id="KAA8491242.1"/>
    </source>
</evidence>
<comment type="caution">
    <text evidence="2">The sequence shown here is derived from an EMBL/GenBank/DDBJ whole genome shotgun (WGS) entry which is preliminary data.</text>
</comment>
<dbReference type="EMBL" id="VRMN01000015">
    <property type="protein sequence ID" value="KAA8491242.1"/>
    <property type="molecule type" value="Genomic_DNA"/>
</dbReference>